<gene>
    <name evidence="1" type="ORF">MC7420_116</name>
</gene>
<reference evidence="1 2" key="1">
    <citation type="submission" date="2008-07" db="EMBL/GenBank/DDBJ databases">
        <authorList>
            <person name="Tandeau de Marsac N."/>
            <person name="Ferriera S."/>
            <person name="Johnson J."/>
            <person name="Kravitz S."/>
            <person name="Beeson K."/>
            <person name="Sutton G."/>
            <person name="Rogers Y.-H."/>
            <person name="Friedman R."/>
            <person name="Frazier M."/>
            <person name="Venter J.C."/>
        </authorList>
    </citation>
    <scope>NUCLEOTIDE SEQUENCE [LARGE SCALE GENOMIC DNA]</scope>
    <source>
        <strain evidence="1 2">PCC 7420</strain>
    </source>
</reference>
<name>B4W4R5_9CYAN</name>
<evidence type="ECO:0000313" key="2">
    <source>
        <dbReference type="Proteomes" id="UP000003835"/>
    </source>
</evidence>
<dbReference type="HOGENOM" id="CLU_2914553_0_0_3"/>
<protein>
    <submittedName>
        <fullName evidence="1">Uncharacterized protein</fullName>
    </submittedName>
</protein>
<sequence length="61" mass="7077">MLRNINDSLPIGLNRISWKPFISETTSSVTLPIGLNRISWKRIFLLRGKFLFSPTDWVKSD</sequence>
<accession>B4W4R5</accession>
<dbReference type="Proteomes" id="UP000003835">
    <property type="component" value="Unassembled WGS sequence"/>
</dbReference>
<organism evidence="1 2">
    <name type="scientific">Coleofasciculus chthonoplastes PCC 7420</name>
    <dbReference type="NCBI Taxonomy" id="118168"/>
    <lineage>
        <taxon>Bacteria</taxon>
        <taxon>Bacillati</taxon>
        <taxon>Cyanobacteriota</taxon>
        <taxon>Cyanophyceae</taxon>
        <taxon>Coleofasciculales</taxon>
        <taxon>Coleofasciculaceae</taxon>
        <taxon>Coleofasciculus</taxon>
    </lineage>
</organism>
<dbReference type="AlphaFoldDB" id="B4W4R5"/>
<dbReference type="EMBL" id="DS989880">
    <property type="protein sequence ID" value="EDX70827.1"/>
    <property type="molecule type" value="Genomic_DNA"/>
</dbReference>
<proteinExistence type="predicted"/>
<keyword evidence="2" id="KW-1185">Reference proteome</keyword>
<evidence type="ECO:0000313" key="1">
    <source>
        <dbReference type="EMBL" id="EDX70827.1"/>
    </source>
</evidence>